<keyword evidence="1" id="KW-0472">Membrane</keyword>
<keyword evidence="1" id="KW-0812">Transmembrane</keyword>
<evidence type="ECO:0000313" key="3">
    <source>
        <dbReference type="Proteomes" id="UP000324767"/>
    </source>
</evidence>
<dbReference type="PANTHER" id="PTHR35394:SF5">
    <property type="entry name" value="DUF3176 DOMAIN-CONTAINING PROTEIN"/>
    <property type="match status" value="1"/>
</dbReference>
<reference evidence="2 3" key="1">
    <citation type="submission" date="2019-09" db="EMBL/GenBank/DDBJ databases">
        <title>The hologenome of the rock-dwelling lichen Lasallia pustulata.</title>
        <authorList>
            <person name="Greshake Tzovaras B."/>
            <person name="Segers F."/>
            <person name="Bicker A."/>
            <person name="Dal Grande F."/>
            <person name="Otte J."/>
            <person name="Hankeln T."/>
            <person name="Schmitt I."/>
            <person name="Ebersberger I."/>
        </authorList>
    </citation>
    <scope>NUCLEOTIDE SEQUENCE [LARGE SCALE GENOMIC DNA]</scope>
    <source>
        <strain evidence="2">A1-1</strain>
    </source>
</reference>
<evidence type="ECO:0000313" key="2">
    <source>
        <dbReference type="EMBL" id="KAA6407929.1"/>
    </source>
</evidence>
<dbReference type="PANTHER" id="PTHR35394">
    <property type="entry name" value="DUF3176 DOMAIN-CONTAINING PROTEIN"/>
    <property type="match status" value="1"/>
</dbReference>
<dbReference type="Proteomes" id="UP000324767">
    <property type="component" value="Unassembled WGS sequence"/>
</dbReference>
<name>A0A5M8PF44_9LECA</name>
<sequence length="143" mass="15987">MIAVLWKYAKSPLPAWPFKILLNSLVSVFATITKGCLLVAVAEAISQLKLLQYCRSQRTLINVQTYDDASREVWDALKLLFSLGLQQLVSLGALITVLPLAIRPFTQEVTSYPMRKIQTGSPQHGGPRNIRQRLPECAPRLVN</sequence>
<organism evidence="2 3">
    <name type="scientific">Lasallia pustulata</name>
    <dbReference type="NCBI Taxonomy" id="136370"/>
    <lineage>
        <taxon>Eukaryota</taxon>
        <taxon>Fungi</taxon>
        <taxon>Dikarya</taxon>
        <taxon>Ascomycota</taxon>
        <taxon>Pezizomycotina</taxon>
        <taxon>Lecanoromycetes</taxon>
        <taxon>OSLEUM clade</taxon>
        <taxon>Umbilicariomycetidae</taxon>
        <taxon>Umbilicariales</taxon>
        <taxon>Umbilicariaceae</taxon>
        <taxon>Lasallia</taxon>
    </lineage>
</organism>
<gene>
    <name evidence="2" type="ORF">FRX48_08280</name>
</gene>
<dbReference type="Pfam" id="PF11374">
    <property type="entry name" value="DUF3176"/>
    <property type="match status" value="1"/>
</dbReference>
<protein>
    <submittedName>
        <fullName evidence="2">Acid phosphatase</fullName>
    </submittedName>
</protein>
<comment type="caution">
    <text evidence="2">The sequence shown here is derived from an EMBL/GenBank/DDBJ whole genome shotgun (WGS) entry which is preliminary data.</text>
</comment>
<proteinExistence type="predicted"/>
<feature type="transmembrane region" description="Helical" evidence="1">
    <location>
        <begin position="20"/>
        <end position="42"/>
    </location>
</feature>
<feature type="transmembrane region" description="Helical" evidence="1">
    <location>
        <begin position="79"/>
        <end position="102"/>
    </location>
</feature>
<keyword evidence="1" id="KW-1133">Transmembrane helix</keyword>
<dbReference type="EMBL" id="VXIT01000015">
    <property type="protein sequence ID" value="KAA6407929.1"/>
    <property type="molecule type" value="Genomic_DNA"/>
</dbReference>
<dbReference type="OrthoDB" id="5242705at2759"/>
<dbReference type="AlphaFoldDB" id="A0A5M8PF44"/>
<evidence type="ECO:0000256" key="1">
    <source>
        <dbReference type="SAM" id="Phobius"/>
    </source>
</evidence>
<accession>A0A5M8PF44</accession>
<dbReference type="InterPro" id="IPR021514">
    <property type="entry name" value="DUF3176"/>
</dbReference>